<gene>
    <name evidence="2" type="ORF">CATMQ487_37510</name>
</gene>
<proteinExistence type="predicted"/>
<evidence type="ECO:0008006" key="4">
    <source>
        <dbReference type="Google" id="ProtNLM"/>
    </source>
</evidence>
<organism evidence="2 3">
    <name type="scientific">Sphaerotilus microaerophilus</name>
    <dbReference type="NCBI Taxonomy" id="2914710"/>
    <lineage>
        <taxon>Bacteria</taxon>
        <taxon>Pseudomonadati</taxon>
        <taxon>Pseudomonadota</taxon>
        <taxon>Betaproteobacteria</taxon>
        <taxon>Burkholderiales</taxon>
        <taxon>Sphaerotilaceae</taxon>
        <taxon>Sphaerotilus</taxon>
    </lineage>
</organism>
<keyword evidence="3" id="KW-1185">Reference proteome</keyword>
<sequence>MNAPLPNTDPTERGLPAQGHDPVLEGLLQAVETELGDLGEALRRRDIGGIESHAQALHRALERAVDSFTRAARAGGGVPPALRSRLVTAGGQVAAQRESLARATVALDRAMDVLMPGGSPAVYGATGARSLSAYQN</sequence>
<protein>
    <recommendedName>
        <fullName evidence="4">Flagellar protein FlgN</fullName>
    </recommendedName>
</protein>
<reference evidence="2" key="1">
    <citation type="submission" date="2022-04" db="EMBL/GenBank/DDBJ databases">
        <title>Whole genome sequence of Sphaerotilus sp. FB-5.</title>
        <authorList>
            <person name="Takeda M."/>
            <person name="Narihara S."/>
            <person name="Akimoto M."/>
            <person name="Akimoto R."/>
            <person name="Nishiyashiki S."/>
            <person name="Murakami T."/>
        </authorList>
    </citation>
    <scope>NUCLEOTIDE SEQUENCE</scope>
    <source>
        <strain evidence="2">FB-5</strain>
    </source>
</reference>
<evidence type="ECO:0000313" key="3">
    <source>
        <dbReference type="Proteomes" id="UP001057498"/>
    </source>
</evidence>
<dbReference type="RefSeq" id="WP_251970027.1">
    <property type="nucleotide sequence ID" value="NZ_AP025730.1"/>
</dbReference>
<feature type="region of interest" description="Disordered" evidence="1">
    <location>
        <begin position="1"/>
        <end position="20"/>
    </location>
</feature>
<dbReference type="Proteomes" id="UP001057498">
    <property type="component" value="Chromosome"/>
</dbReference>
<evidence type="ECO:0000256" key="1">
    <source>
        <dbReference type="SAM" id="MobiDB-lite"/>
    </source>
</evidence>
<dbReference type="EMBL" id="AP025730">
    <property type="protein sequence ID" value="BDI06781.1"/>
    <property type="molecule type" value="Genomic_DNA"/>
</dbReference>
<evidence type="ECO:0000313" key="2">
    <source>
        <dbReference type="EMBL" id="BDI06781.1"/>
    </source>
</evidence>
<name>A0ABN6PNI3_9BURK</name>
<accession>A0ABN6PNI3</accession>